<dbReference type="Pfam" id="PF00017">
    <property type="entry name" value="SH2"/>
    <property type="match status" value="1"/>
</dbReference>
<feature type="compositionally biased region" description="Basic and acidic residues" evidence="3">
    <location>
        <begin position="306"/>
        <end position="324"/>
    </location>
</feature>
<keyword evidence="1 2" id="KW-0727">SH2 domain</keyword>
<dbReference type="PANTHER" id="PTHR14098">
    <property type="entry name" value="SH2 DOMAIN CONTAINING PROTEIN"/>
    <property type="match status" value="1"/>
</dbReference>
<feature type="compositionally biased region" description="Low complexity" evidence="3">
    <location>
        <begin position="352"/>
        <end position="372"/>
    </location>
</feature>
<dbReference type="SMART" id="SM00252">
    <property type="entry name" value="SH2"/>
    <property type="match status" value="1"/>
</dbReference>
<dbReference type="OrthoDB" id="10044490at2759"/>
<sequence length="572" mass="63652">MAAVPERPGRRPLPPPADDFAAPSLPPRPGGKNIIKIAPPPQETRNSDEFDSENSSEPGEIYDDCEEQQPPQPILPQRPLGRPQHIAPPEEFYDDCNEGKQEQEVYDDFEEEKQEKQLPKRPATQLPPIPLPPEESYDDLENIGPVVVQPMKPTHRTLPPPPPSSIQTDRGRVKVETKKPSVPEPLNEVYEDPERDLDHDDFPPPPSPISGRRQAIPQPQPPPPPPPPIPSFLSSESQDIYEVSPDIDDDIPSTPPLPPKADVKPVKLPPKVPNMPAGGFLVDQSQINALKNKLKKVSGPDTPKTTSRDPKEYSDNHSISELHQKFQLKAKPSDTPDKHALRVQMNSPQDLNMASLSSSASSSLTNMSGSSSFLQHDLEYPQLPPRHSNLTSPLSMTNPDKTSSSAETSSPPVHKNNALMPLPPLPSVTKMPNAVQPSVSKQEYTDDNPEEIYDDASSSDWLDRFDWYHGPIDRKEGEARVKSIGKDGTYLVRISTKNAKFPYTLVVLLKGHVSNLHIRLRNDKKYALGDEKDDELAFNDIPEMISHHKKHHVLLMGNIKSQVTLQQTPPKK</sequence>
<feature type="region of interest" description="Disordered" evidence="3">
    <location>
        <begin position="1"/>
        <end position="418"/>
    </location>
</feature>
<protein>
    <recommendedName>
        <fullName evidence="4">SH2 domain-containing protein</fullName>
    </recommendedName>
</protein>
<dbReference type="Proteomes" id="UP000245119">
    <property type="component" value="Linkage Group LG5"/>
</dbReference>
<keyword evidence="6" id="KW-1185">Reference proteome</keyword>
<evidence type="ECO:0000259" key="4">
    <source>
        <dbReference type="PROSITE" id="PS50001"/>
    </source>
</evidence>
<dbReference type="GO" id="GO:0007169">
    <property type="term" value="P:cell surface receptor protein tyrosine kinase signaling pathway"/>
    <property type="evidence" value="ECO:0007669"/>
    <property type="project" value="TreeGrafter"/>
</dbReference>
<dbReference type="SUPFAM" id="SSF55550">
    <property type="entry name" value="SH2 domain"/>
    <property type="match status" value="1"/>
</dbReference>
<dbReference type="PANTHER" id="PTHR14098:SF14">
    <property type="entry name" value="SH2 DOMAIN-CONTAINING PROTEIN"/>
    <property type="match status" value="1"/>
</dbReference>
<feature type="compositionally biased region" description="Acidic residues" evidence="3">
    <location>
        <begin position="49"/>
        <end position="67"/>
    </location>
</feature>
<dbReference type="AlphaFoldDB" id="A0A2T7P8N7"/>
<evidence type="ECO:0000256" key="3">
    <source>
        <dbReference type="SAM" id="MobiDB-lite"/>
    </source>
</evidence>
<dbReference type="GO" id="GO:0005737">
    <property type="term" value="C:cytoplasm"/>
    <property type="evidence" value="ECO:0007669"/>
    <property type="project" value="UniProtKB-ARBA"/>
</dbReference>
<dbReference type="Gene3D" id="3.30.505.10">
    <property type="entry name" value="SH2 domain"/>
    <property type="match status" value="1"/>
</dbReference>
<dbReference type="STRING" id="400727.A0A2T7P8N7"/>
<dbReference type="InterPro" id="IPR051751">
    <property type="entry name" value="Immunoreceptor_sig_adapters"/>
</dbReference>
<organism evidence="5 6">
    <name type="scientific">Pomacea canaliculata</name>
    <name type="common">Golden apple snail</name>
    <dbReference type="NCBI Taxonomy" id="400727"/>
    <lineage>
        <taxon>Eukaryota</taxon>
        <taxon>Metazoa</taxon>
        <taxon>Spiralia</taxon>
        <taxon>Lophotrochozoa</taxon>
        <taxon>Mollusca</taxon>
        <taxon>Gastropoda</taxon>
        <taxon>Caenogastropoda</taxon>
        <taxon>Architaenioglossa</taxon>
        <taxon>Ampullarioidea</taxon>
        <taxon>Ampullariidae</taxon>
        <taxon>Pomacea</taxon>
    </lineage>
</organism>
<feature type="compositionally biased region" description="Basic and acidic residues" evidence="3">
    <location>
        <begin position="331"/>
        <end position="340"/>
    </location>
</feature>
<dbReference type="GO" id="GO:0035556">
    <property type="term" value="P:intracellular signal transduction"/>
    <property type="evidence" value="ECO:0007669"/>
    <property type="project" value="TreeGrafter"/>
</dbReference>
<dbReference type="EMBL" id="PZQS01000005">
    <property type="protein sequence ID" value="PVD29785.1"/>
    <property type="molecule type" value="Genomic_DNA"/>
</dbReference>
<gene>
    <name evidence="5" type="ORF">C0Q70_09042</name>
</gene>
<comment type="caution">
    <text evidence="5">The sequence shown here is derived from an EMBL/GenBank/DDBJ whole genome shotgun (WGS) entry which is preliminary data.</text>
</comment>
<evidence type="ECO:0000256" key="1">
    <source>
        <dbReference type="ARBA" id="ARBA00022999"/>
    </source>
</evidence>
<proteinExistence type="predicted"/>
<dbReference type="InterPro" id="IPR036860">
    <property type="entry name" value="SH2_dom_sf"/>
</dbReference>
<reference evidence="5 6" key="1">
    <citation type="submission" date="2018-04" db="EMBL/GenBank/DDBJ databases">
        <title>The genome of golden apple snail Pomacea canaliculata provides insight into stress tolerance and invasive adaptation.</title>
        <authorList>
            <person name="Liu C."/>
            <person name="Liu B."/>
            <person name="Ren Y."/>
            <person name="Zhang Y."/>
            <person name="Wang H."/>
            <person name="Li S."/>
            <person name="Jiang F."/>
            <person name="Yin L."/>
            <person name="Zhang G."/>
            <person name="Qian W."/>
            <person name="Fan W."/>
        </authorList>
    </citation>
    <scope>NUCLEOTIDE SEQUENCE [LARGE SCALE GENOMIC DNA]</scope>
    <source>
        <strain evidence="5">SZHN2017</strain>
        <tissue evidence="5">Muscle</tissue>
    </source>
</reference>
<dbReference type="InterPro" id="IPR000980">
    <property type="entry name" value="SH2"/>
</dbReference>
<dbReference type="PRINTS" id="PR00401">
    <property type="entry name" value="SH2DOMAIN"/>
</dbReference>
<evidence type="ECO:0000313" key="6">
    <source>
        <dbReference type="Proteomes" id="UP000245119"/>
    </source>
</evidence>
<feature type="domain" description="SH2" evidence="4">
    <location>
        <begin position="467"/>
        <end position="563"/>
    </location>
</feature>
<feature type="compositionally biased region" description="Basic and acidic residues" evidence="3">
    <location>
        <begin position="169"/>
        <end position="181"/>
    </location>
</feature>
<evidence type="ECO:0000313" key="5">
    <source>
        <dbReference type="EMBL" id="PVD29785.1"/>
    </source>
</evidence>
<dbReference type="PROSITE" id="PS50001">
    <property type="entry name" value="SH2"/>
    <property type="match status" value="1"/>
</dbReference>
<accession>A0A2T7P8N7</accession>
<name>A0A2T7P8N7_POMCA</name>
<feature type="compositionally biased region" description="Polar residues" evidence="3">
    <location>
        <begin position="388"/>
        <end position="411"/>
    </location>
</feature>
<feature type="compositionally biased region" description="Pro residues" evidence="3">
    <location>
        <begin position="218"/>
        <end position="230"/>
    </location>
</feature>
<evidence type="ECO:0000256" key="2">
    <source>
        <dbReference type="PROSITE-ProRule" id="PRU00191"/>
    </source>
</evidence>